<evidence type="ECO:0000313" key="2">
    <source>
        <dbReference type="EMBL" id="KAL1545154.1"/>
    </source>
</evidence>
<sequence>MKRLPLLFLFLVSLILVAFQHLNRQQQIATASYYKGNQGGNTNKVMISTETERLHMSRRLERHHLDPAQLEITVHHQRPD</sequence>
<dbReference type="AlphaFoldDB" id="A0ABD1GPV9"/>
<proteinExistence type="predicted"/>
<feature type="chain" id="PRO_5044786037" evidence="1">
    <location>
        <begin position="21"/>
        <end position="80"/>
    </location>
</feature>
<gene>
    <name evidence="2" type="ORF">AAHA92_21910</name>
</gene>
<feature type="signal peptide" evidence="1">
    <location>
        <begin position="1"/>
        <end position="20"/>
    </location>
</feature>
<name>A0ABD1GPV9_SALDI</name>
<accession>A0ABD1GPV9</accession>
<evidence type="ECO:0000256" key="1">
    <source>
        <dbReference type="SAM" id="SignalP"/>
    </source>
</evidence>
<reference evidence="2 3" key="1">
    <citation type="submission" date="2024-06" db="EMBL/GenBank/DDBJ databases">
        <title>A chromosome level genome sequence of Diviner's sage (Salvia divinorum).</title>
        <authorList>
            <person name="Ford S.A."/>
            <person name="Ro D.-K."/>
            <person name="Ness R.W."/>
            <person name="Phillips M.A."/>
        </authorList>
    </citation>
    <scope>NUCLEOTIDE SEQUENCE [LARGE SCALE GENOMIC DNA]</scope>
    <source>
        <strain evidence="2">SAF-2024a</strain>
        <tissue evidence="2">Leaf</tissue>
    </source>
</reference>
<comment type="caution">
    <text evidence="2">The sequence shown here is derived from an EMBL/GenBank/DDBJ whole genome shotgun (WGS) entry which is preliminary data.</text>
</comment>
<keyword evidence="1" id="KW-0732">Signal</keyword>
<evidence type="ECO:0000313" key="3">
    <source>
        <dbReference type="Proteomes" id="UP001567538"/>
    </source>
</evidence>
<keyword evidence="3" id="KW-1185">Reference proteome</keyword>
<dbReference type="Proteomes" id="UP001567538">
    <property type="component" value="Unassembled WGS sequence"/>
</dbReference>
<protein>
    <submittedName>
        <fullName evidence="2">Uncharacterized protein</fullName>
    </submittedName>
</protein>
<organism evidence="2 3">
    <name type="scientific">Salvia divinorum</name>
    <name type="common">Maria pastora</name>
    <name type="synonym">Diviner's sage</name>
    <dbReference type="NCBI Taxonomy" id="28513"/>
    <lineage>
        <taxon>Eukaryota</taxon>
        <taxon>Viridiplantae</taxon>
        <taxon>Streptophyta</taxon>
        <taxon>Embryophyta</taxon>
        <taxon>Tracheophyta</taxon>
        <taxon>Spermatophyta</taxon>
        <taxon>Magnoliopsida</taxon>
        <taxon>eudicotyledons</taxon>
        <taxon>Gunneridae</taxon>
        <taxon>Pentapetalae</taxon>
        <taxon>asterids</taxon>
        <taxon>lamiids</taxon>
        <taxon>Lamiales</taxon>
        <taxon>Lamiaceae</taxon>
        <taxon>Nepetoideae</taxon>
        <taxon>Mentheae</taxon>
        <taxon>Salviinae</taxon>
        <taxon>Salvia</taxon>
        <taxon>Salvia subgen. Calosphace</taxon>
    </lineage>
</organism>
<dbReference type="EMBL" id="JBEAFC010000008">
    <property type="protein sequence ID" value="KAL1545154.1"/>
    <property type="molecule type" value="Genomic_DNA"/>
</dbReference>